<dbReference type="Proteomes" id="UP001164803">
    <property type="component" value="Chromosome"/>
</dbReference>
<dbReference type="PROSITE" id="PS51379">
    <property type="entry name" value="4FE4S_FER_2"/>
    <property type="match status" value="2"/>
</dbReference>
<dbReference type="InterPro" id="IPR012257">
    <property type="entry name" value="Glc_ox_4Fe-4S"/>
</dbReference>
<accession>A0ABY6Z579</accession>
<sequence length="427" mass="47267">MIDVLKKFDMDELLNCMHCGFCLPACPTFQQTGLETYSPRGRIALMKGVAESKLPIDEEFEHNMYACLGCRACETACPAGVKYGELIETAREVVEDTKKAAGRQSFGRRIVLKRLFMHPRRMKLTGRALWALQASGLQELASKTGLVQILPREMTEMQVAVDRVASPADRKKRTRVVKAEQRAPVARKVGLFTGCIMDVMFYETNQATARLLSKAGCDVVFVDQQQCCGALHAHSGEKADAKVLAKQNIEAFEALDLDVIVNNAGGCGAALKEYHHWLKDDPVWADRARNFVAKVRDISELLTTLPLQVTKTLNARVTYQDSCHLAHGQGVRKQPRDLIRSIPGVEYIEMENADGCCGSAGIYNITNFDMSMRVLDDKMNHVADAKASIVVTANPGCLLQMKKGIIRAGLEGRMEAVHIVDLLDRLV</sequence>
<keyword evidence="5 6" id="KW-0411">Iron-sulfur</keyword>
<dbReference type="InterPro" id="IPR004017">
    <property type="entry name" value="Cys_rich_dom"/>
</dbReference>
<evidence type="ECO:0000256" key="2">
    <source>
        <dbReference type="ARBA" id="ARBA00022723"/>
    </source>
</evidence>
<evidence type="ECO:0000256" key="1">
    <source>
        <dbReference type="ARBA" id="ARBA00022485"/>
    </source>
</evidence>
<dbReference type="SUPFAM" id="SSF46548">
    <property type="entry name" value="alpha-helical ferredoxin"/>
    <property type="match status" value="1"/>
</dbReference>
<reference evidence="8" key="1">
    <citation type="submission" date="2022-08" db="EMBL/GenBank/DDBJ databases">
        <title>Alicyclobacillus dauci DSM2870, complete genome.</title>
        <authorList>
            <person name="Wang Q."/>
            <person name="Cai R."/>
            <person name="Wang Z."/>
        </authorList>
    </citation>
    <scope>NUCLEOTIDE SEQUENCE</scope>
    <source>
        <strain evidence="8">DSM 28700</strain>
    </source>
</reference>
<dbReference type="Gene3D" id="1.10.1060.10">
    <property type="entry name" value="Alpha-helical ferredoxin"/>
    <property type="match status" value="1"/>
</dbReference>
<dbReference type="PROSITE" id="PS00198">
    <property type="entry name" value="4FE4S_FER_1"/>
    <property type="match status" value="1"/>
</dbReference>
<comment type="catalytic activity">
    <reaction evidence="6">
        <text>(R)-lactate + A = pyruvate + AH2</text>
        <dbReference type="Rhea" id="RHEA:15089"/>
        <dbReference type="ChEBI" id="CHEBI:13193"/>
        <dbReference type="ChEBI" id="CHEBI:15361"/>
        <dbReference type="ChEBI" id="CHEBI:16004"/>
        <dbReference type="ChEBI" id="CHEBI:17499"/>
    </reaction>
</comment>
<feature type="domain" description="4Fe-4S ferredoxin-type" evidence="7">
    <location>
        <begin position="6"/>
        <end position="37"/>
    </location>
</feature>
<keyword evidence="9" id="KW-1185">Reference proteome</keyword>
<dbReference type="InterPro" id="IPR009051">
    <property type="entry name" value="Helical_ferredxn"/>
</dbReference>
<name>A0ABY6Z579_9BACL</name>
<protein>
    <recommendedName>
        <fullName evidence="6">Glycolate oxidase iron-sulfur subunit</fullName>
        <ecNumber evidence="6">1.1.99.14</ecNumber>
    </recommendedName>
</protein>
<dbReference type="Pfam" id="PF02754">
    <property type="entry name" value="CCG"/>
    <property type="match status" value="2"/>
</dbReference>
<keyword evidence="2 6" id="KW-0479">Metal-binding</keyword>
<dbReference type="PANTHER" id="PTHR32479">
    <property type="entry name" value="GLYCOLATE OXIDASE IRON-SULFUR SUBUNIT"/>
    <property type="match status" value="1"/>
</dbReference>
<keyword evidence="1 6" id="KW-0004">4Fe-4S</keyword>
<dbReference type="Pfam" id="PF13183">
    <property type="entry name" value="Fer4_8"/>
    <property type="match status" value="1"/>
</dbReference>
<feature type="domain" description="4Fe-4S ferredoxin-type" evidence="7">
    <location>
        <begin position="58"/>
        <end position="89"/>
    </location>
</feature>
<evidence type="ECO:0000259" key="7">
    <source>
        <dbReference type="PROSITE" id="PS51379"/>
    </source>
</evidence>
<evidence type="ECO:0000313" key="8">
    <source>
        <dbReference type="EMBL" id="WAH37175.1"/>
    </source>
</evidence>
<keyword evidence="6" id="KW-0813">Transport</keyword>
<evidence type="ECO:0000256" key="6">
    <source>
        <dbReference type="PIRNR" id="PIRNR000139"/>
    </source>
</evidence>
<evidence type="ECO:0000256" key="3">
    <source>
        <dbReference type="ARBA" id="ARBA00022737"/>
    </source>
</evidence>
<evidence type="ECO:0000256" key="4">
    <source>
        <dbReference type="ARBA" id="ARBA00023004"/>
    </source>
</evidence>
<comment type="function">
    <text evidence="6">Component of a complex that catalyzes the oxidation of glycolate to glyoxylate.</text>
</comment>
<keyword evidence="4 6" id="KW-0408">Iron</keyword>
<evidence type="ECO:0000256" key="5">
    <source>
        <dbReference type="ARBA" id="ARBA00023014"/>
    </source>
</evidence>
<dbReference type="RefSeq" id="WP_268044623.1">
    <property type="nucleotide sequence ID" value="NZ_CP104064.1"/>
</dbReference>
<evidence type="ECO:0000313" key="9">
    <source>
        <dbReference type="Proteomes" id="UP001164803"/>
    </source>
</evidence>
<keyword evidence="3" id="KW-0677">Repeat</keyword>
<comment type="cofactor">
    <cofactor evidence="6">
        <name>[4Fe-4S] cluster</name>
        <dbReference type="ChEBI" id="CHEBI:49883"/>
    </cofactor>
    <text evidence="6">Binds 2 [4Fe-4S] clusters.</text>
</comment>
<gene>
    <name evidence="8" type="ORF">NZD86_01085</name>
</gene>
<proteinExistence type="predicted"/>
<organism evidence="8 9">
    <name type="scientific">Alicyclobacillus dauci</name>
    <dbReference type="NCBI Taxonomy" id="1475485"/>
    <lineage>
        <taxon>Bacteria</taxon>
        <taxon>Bacillati</taxon>
        <taxon>Bacillota</taxon>
        <taxon>Bacilli</taxon>
        <taxon>Bacillales</taxon>
        <taxon>Alicyclobacillaceae</taxon>
        <taxon>Alicyclobacillus</taxon>
    </lineage>
</organism>
<dbReference type="EC" id="1.1.99.14" evidence="6"/>
<keyword evidence="6" id="KW-0249">Electron transport</keyword>
<dbReference type="EMBL" id="CP104064">
    <property type="protein sequence ID" value="WAH37175.1"/>
    <property type="molecule type" value="Genomic_DNA"/>
</dbReference>
<dbReference type="InterPro" id="IPR017900">
    <property type="entry name" value="4Fe4S_Fe_S_CS"/>
</dbReference>
<dbReference type="InterPro" id="IPR017896">
    <property type="entry name" value="4Fe4S_Fe-S-bd"/>
</dbReference>
<comment type="catalytic activity">
    <reaction evidence="6">
        <text>glycolate + A = glyoxylate + AH2</text>
        <dbReference type="Rhea" id="RHEA:21264"/>
        <dbReference type="ChEBI" id="CHEBI:13193"/>
        <dbReference type="ChEBI" id="CHEBI:17499"/>
        <dbReference type="ChEBI" id="CHEBI:29805"/>
        <dbReference type="ChEBI" id="CHEBI:36655"/>
        <dbReference type="EC" id="1.1.99.14"/>
    </reaction>
</comment>
<dbReference type="PANTHER" id="PTHR32479:SF17">
    <property type="entry name" value="GLYCOLATE OXIDASE IRON-SULFUR SUBUNIT"/>
    <property type="match status" value="1"/>
</dbReference>
<dbReference type="PIRSF" id="PIRSF000139">
    <property type="entry name" value="Glc_ox_4Fe-4S"/>
    <property type="match status" value="1"/>
</dbReference>